<evidence type="ECO:0000313" key="2">
    <source>
        <dbReference type="EMBL" id="MEN7536969.1"/>
    </source>
</evidence>
<dbReference type="EC" id="1.-.-.-" evidence="2"/>
<dbReference type="EMBL" id="JBDLBR010000002">
    <property type="protein sequence ID" value="MEN7536969.1"/>
    <property type="molecule type" value="Genomic_DNA"/>
</dbReference>
<organism evidence="2 3">
    <name type="scientific">Aurantiacibacter flavus</name>
    <dbReference type="NCBI Taxonomy" id="3145232"/>
    <lineage>
        <taxon>Bacteria</taxon>
        <taxon>Pseudomonadati</taxon>
        <taxon>Pseudomonadota</taxon>
        <taxon>Alphaproteobacteria</taxon>
        <taxon>Sphingomonadales</taxon>
        <taxon>Erythrobacteraceae</taxon>
        <taxon>Aurantiacibacter</taxon>
    </lineage>
</organism>
<sequence length="105" mass="11563">MLLIVGTVRLPAHNLEAARPIMQRMAEASRAEEGCAEYSYAEDLFDPGLIHVKEMWVDQHALDRHSASGRMASGMAGPRHRRAQPLRLRCGRAACDLGQPLTALS</sequence>
<accession>A0ABV0CVT6</accession>
<dbReference type="Gene3D" id="3.30.70.100">
    <property type="match status" value="1"/>
</dbReference>
<evidence type="ECO:0000313" key="3">
    <source>
        <dbReference type="Proteomes" id="UP001484535"/>
    </source>
</evidence>
<reference evidence="2 3" key="1">
    <citation type="submission" date="2024-05" db="EMBL/GenBank/DDBJ databases">
        <authorList>
            <person name="Park S."/>
        </authorList>
    </citation>
    <scope>NUCLEOTIDE SEQUENCE [LARGE SCALE GENOMIC DNA]</scope>
    <source>
        <strain evidence="2 3">DGU5</strain>
    </source>
</reference>
<dbReference type="InterPro" id="IPR007138">
    <property type="entry name" value="ABM_dom"/>
</dbReference>
<feature type="domain" description="ABM" evidence="1">
    <location>
        <begin position="1"/>
        <end position="72"/>
    </location>
</feature>
<keyword evidence="3" id="KW-1185">Reference proteome</keyword>
<dbReference type="RefSeq" id="WP_346784418.1">
    <property type="nucleotide sequence ID" value="NZ_JBDLBR010000002.1"/>
</dbReference>
<proteinExistence type="predicted"/>
<dbReference type="GO" id="GO:0004497">
    <property type="term" value="F:monooxygenase activity"/>
    <property type="evidence" value="ECO:0007669"/>
    <property type="project" value="UniProtKB-KW"/>
</dbReference>
<dbReference type="InterPro" id="IPR011008">
    <property type="entry name" value="Dimeric_a/b-barrel"/>
</dbReference>
<comment type="caution">
    <text evidence="2">The sequence shown here is derived from an EMBL/GenBank/DDBJ whole genome shotgun (WGS) entry which is preliminary data.</text>
</comment>
<gene>
    <name evidence="2" type="ORF">ABDJ38_07265</name>
</gene>
<dbReference type="Pfam" id="PF03992">
    <property type="entry name" value="ABM"/>
    <property type="match status" value="1"/>
</dbReference>
<dbReference type="Proteomes" id="UP001484535">
    <property type="component" value="Unassembled WGS sequence"/>
</dbReference>
<dbReference type="SUPFAM" id="SSF54909">
    <property type="entry name" value="Dimeric alpha+beta barrel"/>
    <property type="match status" value="1"/>
</dbReference>
<name>A0ABV0CVT6_9SPHN</name>
<evidence type="ECO:0000259" key="1">
    <source>
        <dbReference type="Pfam" id="PF03992"/>
    </source>
</evidence>
<keyword evidence="2" id="KW-0560">Oxidoreductase</keyword>
<keyword evidence="2" id="KW-0503">Monooxygenase</keyword>
<protein>
    <submittedName>
        <fullName evidence="2">Quinol monooxygenase</fullName>
        <ecNumber evidence="2">1.-.-.-</ecNumber>
    </submittedName>
</protein>